<dbReference type="GeneID" id="68571804"/>
<keyword evidence="2" id="KW-0808">Transferase</keyword>
<evidence type="ECO:0000256" key="1">
    <source>
        <dbReference type="SAM" id="Phobius"/>
    </source>
</evidence>
<dbReference type="PANTHER" id="PTHR31303">
    <property type="entry name" value="CTP-DEPENDENT DIACYLGLYCEROL KINASE 1"/>
    <property type="match status" value="1"/>
</dbReference>
<evidence type="ECO:0000313" key="3">
    <source>
        <dbReference type="Proteomes" id="UP001500194"/>
    </source>
</evidence>
<gene>
    <name evidence="2" type="ORF">GCM10009019_10690</name>
</gene>
<organism evidence="2 3">
    <name type="scientific">Salarchaeum japonicum</name>
    <dbReference type="NCBI Taxonomy" id="555573"/>
    <lineage>
        <taxon>Archaea</taxon>
        <taxon>Methanobacteriati</taxon>
        <taxon>Methanobacteriota</taxon>
        <taxon>Stenosarchaea group</taxon>
        <taxon>Halobacteria</taxon>
        <taxon>Halobacteriales</taxon>
        <taxon>Halobacteriaceae</taxon>
    </lineage>
</organism>
<comment type="caution">
    <text evidence="2">The sequence shown here is derived from an EMBL/GenBank/DDBJ whole genome shotgun (WGS) entry which is preliminary data.</text>
</comment>
<feature type="transmembrane region" description="Helical" evidence="1">
    <location>
        <begin position="119"/>
        <end position="136"/>
    </location>
</feature>
<dbReference type="RefSeq" id="WP_227261228.1">
    <property type="nucleotide sequence ID" value="NZ_BAAADU010000002.1"/>
</dbReference>
<keyword evidence="3" id="KW-1185">Reference proteome</keyword>
<dbReference type="GO" id="GO:0004143">
    <property type="term" value="F:ATP-dependent diacylglycerol kinase activity"/>
    <property type="evidence" value="ECO:0007669"/>
    <property type="project" value="InterPro"/>
</dbReference>
<feature type="transmembrane region" description="Helical" evidence="1">
    <location>
        <begin position="27"/>
        <end position="50"/>
    </location>
</feature>
<feature type="transmembrane region" description="Helical" evidence="1">
    <location>
        <begin position="71"/>
        <end position="99"/>
    </location>
</feature>
<keyword evidence="1" id="KW-0472">Membrane</keyword>
<keyword evidence="1" id="KW-0812">Transmembrane</keyword>
<keyword evidence="2" id="KW-0418">Kinase</keyword>
<keyword evidence="1" id="KW-1133">Transmembrane helix</keyword>
<accession>A0AAV3T0K6</accession>
<dbReference type="AlphaFoldDB" id="A0AAV3T0K6"/>
<sequence length="186" mass="19551">MSELPRRAVHASTSVVPLAYLLGAPWAYIRGFLVLACVVVAAAEALRLAGTIDHWRIFSKLTREYERENPAGYALGAVAMTLVALAFDPFVAVPAMFMLTLGDPISGILSSGDLGMKQSWVMLATFGFCLAIASLLRVPVPAAIAGAAAAAVADGVKPVVFTYVVDDNFSIPVASASAMWATIHLV</sequence>
<name>A0AAV3T0K6_9EURY</name>
<evidence type="ECO:0000313" key="2">
    <source>
        <dbReference type="EMBL" id="GAA0649776.1"/>
    </source>
</evidence>
<dbReference type="InterPro" id="IPR037997">
    <property type="entry name" value="Dgk1-like"/>
</dbReference>
<reference evidence="2 3" key="1">
    <citation type="journal article" date="2019" name="Int. J. Syst. Evol. Microbiol.">
        <title>The Global Catalogue of Microorganisms (GCM) 10K type strain sequencing project: providing services to taxonomists for standard genome sequencing and annotation.</title>
        <authorList>
            <consortium name="The Broad Institute Genomics Platform"/>
            <consortium name="The Broad Institute Genome Sequencing Center for Infectious Disease"/>
            <person name="Wu L."/>
            <person name="Ma J."/>
        </authorList>
    </citation>
    <scope>NUCLEOTIDE SEQUENCE [LARGE SCALE GENOMIC DNA]</scope>
    <source>
        <strain evidence="2 3">JCM 16327</strain>
    </source>
</reference>
<dbReference type="EMBL" id="BAAADU010000002">
    <property type="protein sequence ID" value="GAA0649776.1"/>
    <property type="molecule type" value="Genomic_DNA"/>
</dbReference>
<protein>
    <submittedName>
        <fullName evidence="2">Dolichol kinase</fullName>
    </submittedName>
</protein>
<dbReference type="Proteomes" id="UP001500194">
    <property type="component" value="Unassembled WGS sequence"/>
</dbReference>
<dbReference type="PANTHER" id="PTHR31303:SF1">
    <property type="entry name" value="CTP-DEPENDENT DIACYLGLYCEROL KINASE 1"/>
    <property type="match status" value="1"/>
</dbReference>
<proteinExistence type="predicted"/>